<dbReference type="InterPro" id="IPR019734">
    <property type="entry name" value="TPR_rpt"/>
</dbReference>
<dbReference type="EMBL" id="JBEPCV010000005">
    <property type="protein sequence ID" value="MER6903961.1"/>
    <property type="molecule type" value="Genomic_DNA"/>
</dbReference>
<gene>
    <name evidence="1" type="ORF">ABT322_09300</name>
</gene>
<name>A0ABV1VD42_9ACTN</name>
<keyword evidence="2" id="KW-1185">Reference proteome</keyword>
<dbReference type="Pfam" id="PF13424">
    <property type="entry name" value="TPR_12"/>
    <property type="match status" value="1"/>
</dbReference>
<evidence type="ECO:0000313" key="1">
    <source>
        <dbReference type="EMBL" id="MER6903961.1"/>
    </source>
</evidence>
<dbReference type="SMART" id="SM00028">
    <property type="entry name" value="TPR"/>
    <property type="match status" value="3"/>
</dbReference>
<dbReference type="PANTHER" id="PTHR46082:SF6">
    <property type="entry name" value="AAA+ ATPASE DOMAIN-CONTAINING PROTEIN-RELATED"/>
    <property type="match status" value="1"/>
</dbReference>
<sequence>MTVSATPEDPDARALLRILCWFSSSPIPTGLVSAAGDQRQSDSLVAAGALVPLPDGGFVLTPHARDLARQEFGQQGRLEAADALARFLGEPQSPGQIGRCLALIPHLTEWVKITASQGDTAGVGRLLNTVTLIALENSTGATAIPLAERLVRSATLHTGPRSANTLSARSNLAAAYAQAGEYSRSVKLLEQVVAHKSEEFGPGDEETWGTLLNLGYSCWKAGDHTRAIEIAEQIIDHRSKTLGPDDSATLMARHNLAVILSDTGQQAKARELWEELERRCAAALPPDDETAVAVRLFQRRSRRGASTSPADETDARHRLAEAEDHLSLLTHGGSPDLTSERASAMVDQATALRDLDRLDEAERTFREVIDGGGRALGTGHPQVVRALIRLGYLHTLRRPPRHEEAMTAMRQALARADASLGRTHKETAIAAVVLLTSLLAQGQDIEHAELLEDRLSDVIQALGFQHPLVRALAAHRARLRMLRPDAGKDEP</sequence>
<reference evidence="1 2" key="1">
    <citation type="submission" date="2024-06" db="EMBL/GenBank/DDBJ databases">
        <title>The Natural Products Discovery Center: Release of the First 8490 Sequenced Strains for Exploring Actinobacteria Biosynthetic Diversity.</title>
        <authorList>
            <person name="Kalkreuter E."/>
            <person name="Kautsar S.A."/>
            <person name="Yang D."/>
            <person name="Bader C.D."/>
            <person name="Teijaro C.N."/>
            <person name="Fluegel L."/>
            <person name="Davis C.M."/>
            <person name="Simpson J.R."/>
            <person name="Lauterbach L."/>
            <person name="Steele A.D."/>
            <person name="Gui C."/>
            <person name="Meng S."/>
            <person name="Li G."/>
            <person name="Viehrig K."/>
            <person name="Ye F."/>
            <person name="Su P."/>
            <person name="Kiefer A.F."/>
            <person name="Nichols A."/>
            <person name="Cepeda A.J."/>
            <person name="Yan W."/>
            <person name="Fan B."/>
            <person name="Jiang Y."/>
            <person name="Adhikari A."/>
            <person name="Zheng C.-J."/>
            <person name="Schuster L."/>
            <person name="Cowan T.M."/>
            <person name="Smanski M.J."/>
            <person name="Chevrette M.G."/>
            <person name="De Carvalho L.P.S."/>
            <person name="Shen B."/>
        </authorList>
    </citation>
    <scope>NUCLEOTIDE SEQUENCE [LARGE SCALE GENOMIC DNA]</scope>
    <source>
        <strain evidence="1 2">NPDC000632</strain>
    </source>
</reference>
<dbReference type="InterPro" id="IPR053137">
    <property type="entry name" value="NLR-like"/>
</dbReference>
<proteinExistence type="predicted"/>
<comment type="caution">
    <text evidence="1">The sequence shown here is derived from an EMBL/GenBank/DDBJ whole genome shotgun (WGS) entry which is preliminary data.</text>
</comment>
<dbReference type="SUPFAM" id="SSF48452">
    <property type="entry name" value="TPR-like"/>
    <property type="match status" value="2"/>
</dbReference>
<dbReference type="Proteomes" id="UP001490330">
    <property type="component" value="Unassembled WGS sequence"/>
</dbReference>
<dbReference type="Pfam" id="PF13374">
    <property type="entry name" value="TPR_10"/>
    <property type="match status" value="2"/>
</dbReference>
<dbReference type="RefSeq" id="WP_350726549.1">
    <property type="nucleotide sequence ID" value="NZ_JBEPCO010000101.1"/>
</dbReference>
<accession>A0ABV1VD42</accession>
<dbReference type="InterPro" id="IPR011990">
    <property type="entry name" value="TPR-like_helical_dom_sf"/>
</dbReference>
<protein>
    <submittedName>
        <fullName evidence="1">Tetratricopeptide repeat protein</fullName>
    </submittedName>
</protein>
<evidence type="ECO:0000313" key="2">
    <source>
        <dbReference type="Proteomes" id="UP001490330"/>
    </source>
</evidence>
<dbReference type="Gene3D" id="1.25.40.10">
    <property type="entry name" value="Tetratricopeptide repeat domain"/>
    <property type="match status" value="2"/>
</dbReference>
<dbReference type="PANTHER" id="PTHR46082">
    <property type="entry name" value="ATP/GTP-BINDING PROTEIN-RELATED"/>
    <property type="match status" value="1"/>
</dbReference>
<organism evidence="1 2">
    <name type="scientific">Streptomyces flaveolus</name>
    <dbReference type="NCBI Taxonomy" id="67297"/>
    <lineage>
        <taxon>Bacteria</taxon>
        <taxon>Bacillati</taxon>
        <taxon>Actinomycetota</taxon>
        <taxon>Actinomycetes</taxon>
        <taxon>Kitasatosporales</taxon>
        <taxon>Streptomycetaceae</taxon>
        <taxon>Streptomyces</taxon>
    </lineage>
</organism>